<dbReference type="PANTHER" id="PTHR10587:SF125">
    <property type="entry name" value="POLYSACCHARIDE DEACETYLASE YHEN-RELATED"/>
    <property type="match status" value="1"/>
</dbReference>
<dbReference type="CDD" id="cd10944">
    <property type="entry name" value="CE4_SmPgdA_like"/>
    <property type="match status" value="1"/>
</dbReference>
<feature type="domain" description="NodB homology" evidence="2">
    <location>
        <begin position="49"/>
        <end position="232"/>
    </location>
</feature>
<dbReference type="Gene3D" id="3.20.20.370">
    <property type="entry name" value="Glycoside hydrolase/deacetylase"/>
    <property type="match status" value="1"/>
</dbReference>
<dbReference type="Proteomes" id="UP000618943">
    <property type="component" value="Unassembled WGS sequence"/>
</dbReference>
<reference evidence="3 4" key="1">
    <citation type="submission" date="2020-12" db="EMBL/GenBank/DDBJ databases">
        <title>YIM B01967 draft genome.</title>
        <authorList>
            <person name="Yan X."/>
        </authorList>
    </citation>
    <scope>NUCLEOTIDE SEQUENCE [LARGE SCALE GENOMIC DNA]</scope>
    <source>
        <strain evidence="3 4">YIM B01967</strain>
    </source>
</reference>
<dbReference type="Pfam" id="PF01522">
    <property type="entry name" value="Polysacc_deac_1"/>
    <property type="match status" value="1"/>
</dbReference>
<dbReference type="EMBL" id="JAEOAH010000004">
    <property type="protein sequence ID" value="MBK3494175.1"/>
    <property type="molecule type" value="Genomic_DNA"/>
</dbReference>
<sequence>MFYLKEKFTTTTVKVVEESTKQNTTQKQNDLSKQHPIKKERAASKPLGKVVYLTFDDGPSQLTGQFLDILKEHDIKATFFMQGVNLQNKSFEESVKRATQEGHYIGGHSMSHDSKRLYTDGQFVPEMIETLNLIHDITGTNPKLVRPPYGSVPGLNSKQLRNEIAEADIKVWDWTIDSLDWQSKGNPNQIVENIKNGTVRDVEVVLMHENTQVLQVLPEIISFYKEKGYHFGVYDDRNHFIQNFQNDKRF</sequence>
<dbReference type="SUPFAM" id="SSF88713">
    <property type="entry name" value="Glycoside hydrolase/deacetylase"/>
    <property type="match status" value="1"/>
</dbReference>
<dbReference type="PANTHER" id="PTHR10587">
    <property type="entry name" value="GLYCOSYL TRANSFERASE-RELATED"/>
    <property type="match status" value="1"/>
</dbReference>
<accession>A0ABS1H468</accession>
<keyword evidence="4" id="KW-1185">Reference proteome</keyword>
<name>A0ABS1H468_9BACL</name>
<dbReference type="InterPro" id="IPR002509">
    <property type="entry name" value="NODB_dom"/>
</dbReference>
<evidence type="ECO:0000259" key="2">
    <source>
        <dbReference type="PROSITE" id="PS51677"/>
    </source>
</evidence>
<dbReference type="InterPro" id="IPR050248">
    <property type="entry name" value="Polysacc_deacetylase_ArnD"/>
</dbReference>
<proteinExistence type="predicted"/>
<organism evidence="3 4">
    <name type="scientific">Viridibacillus soli</name>
    <dbReference type="NCBI Taxonomy" id="2798301"/>
    <lineage>
        <taxon>Bacteria</taxon>
        <taxon>Bacillati</taxon>
        <taxon>Bacillota</taxon>
        <taxon>Bacilli</taxon>
        <taxon>Bacillales</taxon>
        <taxon>Caryophanaceae</taxon>
        <taxon>Viridibacillus</taxon>
    </lineage>
</organism>
<gene>
    <name evidence="3" type="ORF">JFL43_04745</name>
</gene>
<dbReference type="PROSITE" id="PS51677">
    <property type="entry name" value="NODB"/>
    <property type="match status" value="1"/>
</dbReference>
<protein>
    <submittedName>
        <fullName evidence="3">Polysaccharide deacetylase</fullName>
    </submittedName>
</protein>
<evidence type="ECO:0000313" key="3">
    <source>
        <dbReference type="EMBL" id="MBK3494175.1"/>
    </source>
</evidence>
<evidence type="ECO:0000313" key="4">
    <source>
        <dbReference type="Proteomes" id="UP000618943"/>
    </source>
</evidence>
<dbReference type="InterPro" id="IPR011330">
    <property type="entry name" value="Glyco_hydro/deAcase_b/a-brl"/>
</dbReference>
<feature type="compositionally biased region" description="Basic and acidic residues" evidence="1">
    <location>
        <begin position="30"/>
        <end position="40"/>
    </location>
</feature>
<feature type="region of interest" description="Disordered" evidence="1">
    <location>
        <begin position="20"/>
        <end position="40"/>
    </location>
</feature>
<comment type="caution">
    <text evidence="3">The sequence shown here is derived from an EMBL/GenBank/DDBJ whole genome shotgun (WGS) entry which is preliminary data.</text>
</comment>
<evidence type="ECO:0000256" key="1">
    <source>
        <dbReference type="SAM" id="MobiDB-lite"/>
    </source>
</evidence>